<protein>
    <recommendedName>
        <fullName evidence="4">V-type proton ATPase subunit E</fullName>
    </recommendedName>
    <alternativeName>
        <fullName evidence="4">V-ATPase subunit E</fullName>
    </alternativeName>
</protein>
<keyword evidence="2 4" id="KW-0813">Transport</keyword>
<evidence type="ECO:0000256" key="4">
    <source>
        <dbReference type="HAMAP-Rule" id="MF_00311"/>
    </source>
</evidence>
<dbReference type="Pfam" id="PF01991">
    <property type="entry name" value="vATP-synt_E"/>
    <property type="match status" value="1"/>
</dbReference>
<name>A0A9W6FT29_9BACT</name>
<evidence type="ECO:0000256" key="1">
    <source>
        <dbReference type="ARBA" id="ARBA00005901"/>
    </source>
</evidence>
<dbReference type="SUPFAM" id="SSF160527">
    <property type="entry name" value="V-type ATPase subunit E-like"/>
    <property type="match status" value="1"/>
</dbReference>
<dbReference type="InterPro" id="IPR002842">
    <property type="entry name" value="ATPase_V1_Esu"/>
</dbReference>
<organism evidence="5 6">
    <name type="scientific">Desulforhabdus amnigena</name>
    <dbReference type="NCBI Taxonomy" id="40218"/>
    <lineage>
        <taxon>Bacteria</taxon>
        <taxon>Pseudomonadati</taxon>
        <taxon>Thermodesulfobacteriota</taxon>
        <taxon>Syntrophobacteria</taxon>
        <taxon>Syntrophobacterales</taxon>
        <taxon>Syntrophobacteraceae</taxon>
        <taxon>Desulforhabdus</taxon>
    </lineage>
</organism>
<keyword evidence="4" id="KW-0375">Hydrogen ion transport</keyword>
<evidence type="ECO:0000256" key="2">
    <source>
        <dbReference type="ARBA" id="ARBA00022448"/>
    </source>
</evidence>
<keyword evidence="4" id="KW-0066">ATP synthesis</keyword>
<proteinExistence type="inferred from homology"/>
<dbReference type="GO" id="GO:0046961">
    <property type="term" value="F:proton-transporting ATPase activity, rotational mechanism"/>
    <property type="evidence" value="ECO:0007669"/>
    <property type="project" value="InterPro"/>
</dbReference>
<accession>A0A9W6FT29</accession>
<dbReference type="Gene3D" id="1.20.5.620">
    <property type="entry name" value="F1F0 ATP synthase subunit B, membrane domain"/>
    <property type="match status" value="1"/>
</dbReference>
<dbReference type="Proteomes" id="UP001144372">
    <property type="component" value="Unassembled WGS sequence"/>
</dbReference>
<dbReference type="RefSeq" id="WP_281794164.1">
    <property type="nucleotide sequence ID" value="NZ_BSDR01000001.1"/>
</dbReference>
<sequence length="208" mass="23978">MPIWGEVELLCRAVAEEAGKESEKILAEANADAARIMAEARERASNALEIKMRVQRSEAYAEARRTVDSAELEARKRIMSFREDLMREIFQALEQRLKEFRKEPKYLQFLLSSVEEGVENLSGSAFVVELNEEDQKLLEGELENLAVRLNVKMDMKLSTSLGGGVRIYTADRRILFDNSFSARLKRMEEDIRQEIWRAIFGTERRASQ</sequence>
<reference evidence="5" key="1">
    <citation type="submission" date="2022-12" db="EMBL/GenBank/DDBJ databases">
        <title>Reference genome sequencing for broad-spectrum identification of bacterial and archaeal isolates by mass spectrometry.</title>
        <authorList>
            <person name="Sekiguchi Y."/>
            <person name="Tourlousse D.M."/>
        </authorList>
    </citation>
    <scope>NUCLEOTIDE SEQUENCE</scope>
    <source>
        <strain evidence="5">ASRB1</strain>
    </source>
</reference>
<comment type="caution">
    <text evidence="5">The sequence shown here is derived from an EMBL/GenBank/DDBJ whole genome shotgun (WGS) entry which is preliminary data.</text>
</comment>
<dbReference type="HAMAP" id="MF_00311">
    <property type="entry name" value="ATP_synth_E_arch"/>
    <property type="match status" value="1"/>
</dbReference>
<dbReference type="EMBL" id="BSDR01000001">
    <property type="protein sequence ID" value="GLI34758.1"/>
    <property type="molecule type" value="Genomic_DNA"/>
</dbReference>
<evidence type="ECO:0000256" key="3">
    <source>
        <dbReference type="ARBA" id="ARBA00023065"/>
    </source>
</evidence>
<evidence type="ECO:0000313" key="6">
    <source>
        <dbReference type="Proteomes" id="UP001144372"/>
    </source>
</evidence>
<dbReference type="InterPro" id="IPR038495">
    <property type="entry name" value="ATPase_E_C"/>
</dbReference>
<dbReference type="GO" id="GO:0042777">
    <property type="term" value="P:proton motive force-driven plasma membrane ATP synthesis"/>
    <property type="evidence" value="ECO:0007669"/>
    <property type="project" value="UniProtKB-UniRule"/>
</dbReference>
<keyword evidence="3 4" id="KW-0406">Ion transport</keyword>
<dbReference type="GO" id="GO:0033178">
    <property type="term" value="C:proton-transporting two-sector ATPase complex, catalytic domain"/>
    <property type="evidence" value="ECO:0007669"/>
    <property type="project" value="InterPro"/>
</dbReference>
<dbReference type="AlphaFoldDB" id="A0A9W6FT29"/>
<comment type="function">
    <text evidence="4">Produces ATP from ADP in the presence of a proton gradient across the membrane.</text>
</comment>
<dbReference type="Gene3D" id="3.30.2320.30">
    <property type="entry name" value="ATP synthase, E subunit, C-terminal"/>
    <property type="match status" value="1"/>
</dbReference>
<dbReference type="PANTHER" id="PTHR45715">
    <property type="entry name" value="ATPASE H+-TRANSPORTING V1 SUBUNIT E1A-RELATED"/>
    <property type="match status" value="1"/>
</dbReference>
<keyword evidence="6" id="KW-1185">Reference proteome</keyword>
<dbReference type="GO" id="GO:0046933">
    <property type="term" value="F:proton-transporting ATP synthase activity, rotational mechanism"/>
    <property type="evidence" value="ECO:0007669"/>
    <property type="project" value="UniProtKB-UniRule"/>
</dbReference>
<dbReference type="GO" id="GO:0005524">
    <property type="term" value="F:ATP binding"/>
    <property type="evidence" value="ECO:0007669"/>
    <property type="project" value="UniProtKB-UniRule"/>
</dbReference>
<evidence type="ECO:0000313" key="5">
    <source>
        <dbReference type="EMBL" id="GLI34758.1"/>
    </source>
</evidence>
<comment type="similarity">
    <text evidence="1 4">Belongs to the V-ATPase E subunit family.</text>
</comment>
<gene>
    <name evidence="4" type="primary">atpE</name>
    <name evidence="5" type="ORF">DAMNIGENAA_21910</name>
</gene>